<name>D2XAI5_GBMV</name>
<organismHost>
    <name type="scientific">Acanthamoeba</name>
    <dbReference type="NCBI Taxonomy" id="5754"/>
</organismHost>
<sequence length="331" mass="38890">MDNVSFENFGRSDITVRTFDYVFDKLDNGYIVLNPPFQRKYVWDEELERKLISTVYCGGDIGRVVFNRAVDEEGNIEFLCIDGKQRLTALQKFRKNKFDAEIDGKDIFFRDMTREQRDLFLQQKIAVRTYDAMSEENQTSLFKLIQNGKPLTSGELLKGTNCSFAKLIGRLRRHVPSGIFAPYTEKRMEETTPLLRLVVICLRVNEKQMNMKDVFFCNEKKCNDWAIGATIKEKQEERVVSSMKHLSRFLKDSDEVLEKKTATFIYLTHLIYLKEKEISDEGRHQRYKIIKKLKKSVDEILSNVRNSSYYIQSTLDSHVRNAKRVMREVNH</sequence>
<evidence type="ECO:0000313" key="2">
    <source>
        <dbReference type="EMBL" id="ADB03962.1"/>
    </source>
</evidence>
<evidence type="ECO:0000259" key="1">
    <source>
        <dbReference type="Pfam" id="PF03235"/>
    </source>
</evidence>
<dbReference type="GeneID" id="8746418"/>
<dbReference type="KEGG" id="vg:8746418"/>
<reference evidence="2 3" key="1">
    <citation type="journal article" date="2009" name="Proc. Natl. Acad. Sci. U.S.A.">
        <title>Giant Marseillevirus highlights the role of amoebae as a melting pot in emergence of chimeric microorganisms.</title>
        <authorList>
            <person name="Boyer M."/>
            <person name="Yutin N."/>
            <person name="Pagnier I."/>
            <person name="Barrassi L."/>
            <person name="Fournous G."/>
            <person name="Espinosa L."/>
            <person name="Robert C."/>
            <person name="Azza S."/>
            <person name="Sun S."/>
            <person name="Rossmann M.G."/>
            <person name="Suzan-Monti M."/>
            <person name="La Scola B."/>
            <person name="Koonin E.V."/>
            <person name="Raoult D."/>
        </authorList>
    </citation>
    <scope>NUCLEOTIDE SEQUENCE [LARGE SCALE GENOMIC DNA]</scope>
    <source>
        <strain evidence="2 3">T19</strain>
    </source>
</reference>
<organism evidence="2 3">
    <name type="scientific">Marseillevirus marseillevirus</name>
    <name type="common">GBM</name>
    <dbReference type="NCBI Taxonomy" id="694581"/>
    <lineage>
        <taxon>Viruses</taxon>
        <taxon>Varidnaviria</taxon>
        <taxon>Bamfordvirae</taxon>
        <taxon>Nucleocytoviricota</taxon>
        <taxon>Megaviricetes</taxon>
        <taxon>Pimascovirales</taxon>
        <taxon>Pimascovirales incertae sedis</taxon>
        <taxon>Marseilleviridae</taxon>
        <taxon>Marseillevirus</taxon>
        <taxon>Marseillevirus massiliense</taxon>
    </lineage>
</organism>
<dbReference type="InterPro" id="IPR004919">
    <property type="entry name" value="GmrSD_N"/>
</dbReference>
<proteinExistence type="predicted"/>
<feature type="domain" description="GmrSD restriction endonucleases N-terminal" evidence="1">
    <location>
        <begin position="23"/>
        <end position="149"/>
    </location>
</feature>
<accession>D2XAI5</accession>
<dbReference type="Pfam" id="PF03235">
    <property type="entry name" value="GmrSD_N"/>
    <property type="match status" value="1"/>
</dbReference>
<dbReference type="OrthoDB" id="9963at10239"/>
<protein>
    <submittedName>
        <fullName evidence="2">Putative nuclease</fullName>
    </submittedName>
</protein>
<keyword evidence="3" id="KW-1185">Reference proteome</keyword>
<dbReference type="PANTHER" id="PTHR39639">
    <property type="entry name" value="CHROMOSOME 16, WHOLE GENOME SHOTGUN SEQUENCE"/>
    <property type="match status" value="1"/>
</dbReference>
<dbReference type="EMBL" id="GU071086">
    <property type="protein sequence ID" value="ADB03962.1"/>
    <property type="molecule type" value="Genomic_DNA"/>
</dbReference>
<dbReference type="Proteomes" id="UP000029780">
    <property type="component" value="Segment"/>
</dbReference>
<dbReference type="RefSeq" id="YP_003406924.1">
    <property type="nucleotide sequence ID" value="NC_013756.1"/>
</dbReference>
<gene>
    <name evidence="2" type="ORF">MAR_ORF181</name>
</gene>
<evidence type="ECO:0000313" key="3">
    <source>
        <dbReference type="Proteomes" id="UP000029780"/>
    </source>
</evidence>
<dbReference type="PANTHER" id="PTHR39639:SF1">
    <property type="entry name" value="DUF262 DOMAIN-CONTAINING PROTEIN"/>
    <property type="match status" value="1"/>
</dbReference>